<dbReference type="GO" id="GO:0046872">
    <property type="term" value="F:metal ion binding"/>
    <property type="evidence" value="ECO:0007669"/>
    <property type="project" value="UniProtKB-KW"/>
</dbReference>
<dbReference type="Pfam" id="PF01551">
    <property type="entry name" value="Peptidase_M23"/>
    <property type="match status" value="1"/>
</dbReference>
<keyword evidence="4" id="KW-0378">Hydrolase</keyword>
<keyword evidence="8" id="KW-0732">Signal</keyword>
<comment type="caution">
    <text evidence="10">The sequence shown here is derived from an EMBL/GenBank/DDBJ whole genome shotgun (WGS) entry which is preliminary data.</text>
</comment>
<organism evidence="10 11">
    <name type="scientific">Novosphingobium sediminicola</name>
    <dbReference type="NCBI Taxonomy" id="563162"/>
    <lineage>
        <taxon>Bacteria</taxon>
        <taxon>Pseudomonadati</taxon>
        <taxon>Pseudomonadota</taxon>
        <taxon>Alphaproteobacteria</taxon>
        <taxon>Sphingomonadales</taxon>
        <taxon>Sphingomonadaceae</taxon>
        <taxon>Novosphingobium</taxon>
    </lineage>
</organism>
<evidence type="ECO:0000256" key="8">
    <source>
        <dbReference type="SAM" id="SignalP"/>
    </source>
</evidence>
<evidence type="ECO:0000256" key="3">
    <source>
        <dbReference type="ARBA" id="ARBA00022723"/>
    </source>
</evidence>
<feature type="region of interest" description="Disordered" evidence="7">
    <location>
        <begin position="43"/>
        <end position="63"/>
    </location>
</feature>
<dbReference type="InterPro" id="IPR016047">
    <property type="entry name" value="M23ase_b-sheet_dom"/>
</dbReference>
<dbReference type="EMBL" id="JACIDX010000004">
    <property type="protein sequence ID" value="MBB3954505.1"/>
    <property type="molecule type" value="Genomic_DNA"/>
</dbReference>
<evidence type="ECO:0000256" key="2">
    <source>
        <dbReference type="ARBA" id="ARBA00022670"/>
    </source>
</evidence>
<keyword evidence="3" id="KW-0479">Metal-binding</keyword>
<dbReference type="GO" id="GO:0004222">
    <property type="term" value="F:metalloendopeptidase activity"/>
    <property type="evidence" value="ECO:0007669"/>
    <property type="project" value="TreeGrafter"/>
</dbReference>
<protein>
    <submittedName>
        <fullName evidence="10">Septal ring factor EnvC (AmiA/AmiB activator)</fullName>
    </submittedName>
</protein>
<evidence type="ECO:0000256" key="5">
    <source>
        <dbReference type="ARBA" id="ARBA00022833"/>
    </source>
</evidence>
<sequence>MRAGALLIAVLLAGAAGAQVTNVLDDPAQTPAQTRRDLAAAQAQASQARARAESLERGAQQASAAADKAAREAAALAARIQEAEAQIVADEARIRIIEQQRRDLRAELAQRQKPLVELTGALQRLSRRPPLVALLRPGSLADSVHTRALLESMLPQVQRRTAALRSELARARALQEQAKAAEAALHGEIAALGARRRDLGAMEARQRQAAREANGGASREAERALALGEKARDLGGLLDGLEQAAALRDRLAALPGPVLRPAAGQMAQEAAYAPSPSPTPTALPDFLLPVTGRLISGFGDASRGTAARGITLLVRAQAQAVAPSAGRIAFAGPFAGYGQIIIIDHPGGFTSLITGLERISAQVGDNVVAGSPLGSAGPGRPQITLELRRDGKPVNPLDQLHH</sequence>
<reference evidence="10 11" key="1">
    <citation type="submission" date="2020-08" db="EMBL/GenBank/DDBJ databases">
        <title>Genomic Encyclopedia of Type Strains, Phase IV (KMG-IV): sequencing the most valuable type-strain genomes for metagenomic binning, comparative biology and taxonomic classification.</title>
        <authorList>
            <person name="Goeker M."/>
        </authorList>
    </citation>
    <scope>NUCLEOTIDE SEQUENCE [LARGE SCALE GENOMIC DNA]</scope>
    <source>
        <strain evidence="10 11">DSM 27057</strain>
    </source>
</reference>
<feature type="signal peptide" evidence="8">
    <location>
        <begin position="1"/>
        <end position="18"/>
    </location>
</feature>
<feature type="chain" id="PRO_5030877365" evidence="8">
    <location>
        <begin position="19"/>
        <end position="402"/>
    </location>
</feature>
<keyword evidence="11" id="KW-1185">Reference proteome</keyword>
<evidence type="ECO:0000259" key="9">
    <source>
        <dbReference type="Pfam" id="PF01551"/>
    </source>
</evidence>
<dbReference type="RefSeq" id="WP_183624027.1">
    <property type="nucleotide sequence ID" value="NZ_JACIDX010000004.1"/>
</dbReference>
<evidence type="ECO:0000256" key="7">
    <source>
        <dbReference type="SAM" id="MobiDB-lite"/>
    </source>
</evidence>
<evidence type="ECO:0000313" key="10">
    <source>
        <dbReference type="EMBL" id="MBB3954505.1"/>
    </source>
</evidence>
<keyword evidence="2" id="KW-0645">Protease</keyword>
<name>A0A7W6G5W3_9SPHN</name>
<dbReference type="GO" id="GO:0006508">
    <property type="term" value="P:proteolysis"/>
    <property type="evidence" value="ECO:0007669"/>
    <property type="project" value="UniProtKB-KW"/>
</dbReference>
<accession>A0A7W6G5W3</accession>
<dbReference type="SUPFAM" id="SSF51261">
    <property type="entry name" value="Duplicated hybrid motif"/>
    <property type="match status" value="1"/>
</dbReference>
<dbReference type="AlphaFoldDB" id="A0A7W6G5W3"/>
<feature type="domain" description="M23ase beta-sheet core" evidence="9">
    <location>
        <begin position="307"/>
        <end position="396"/>
    </location>
</feature>
<keyword evidence="6" id="KW-0482">Metalloprotease</keyword>
<dbReference type="PANTHER" id="PTHR21666:SF288">
    <property type="entry name" value="CELL DIVISION PROTEIN YTFB"/>
    <property type="match status" value="1"/>
</dbReference>
<keyword evidence="5" id="KW-0862">Zinc</keyword>
<proteinExistence type="predicted"/>
<evidence type="ECO:0000256" key="1">
    <source>
        <dbReference type="ARBA" id="ARBA00001947"/>
    </source>
</evidence>
<evidence type="ECO:0000313" key="11">
    <source>
        <dbReference type="Proteomes" id="UP000548867"/>
    </source>
</evidence>
<dbReference type="Proteomes" id="UP000548867">
    <property type="component" value="Unassembled WGS sequence"/>
</dbReference>
<dbReference type="InterPro" id="IPR050570">
    <property type="entry name" value="Cell_wall_metabolism_enzyme"/>
</dbReference>
<evidence type="ECO:0000256" key="6">
    <source>
        <dbReference type="ARBA" id="ARBA00023049"/>
    </source>
</evidence>
<comment type="cofactor">
    <cofactor evidence="1">
        <name>Zn(2+)</name>
        <dbReference type="ChEBI" id="CHEBI:29105"/>
    </cofactor>
</comment>
<dbReference type="Gene3D" id="2.70.70.10">
    <property type="entry name" value="Glucose Permease (Domain IIA)"/>
    <property type="match status" value="1"/>
</dbReference>
<dbReference type="CDD" id="cd12797">
    <property type="entry name" value="M23_peptidase"/>
    <property type="match status" value="1"/>
</dbReference>
<evidence type="ECO:0000256" key="4">
    <source>
        <dbReference type="ARBA" id="ARBA00022801"/>
    </source>
</evidence>
<gene>
    <name evidence="10" type="ORF">GGR38_001432</name>
</gene>
<dbReference type="PANTHER" id="PTHR21666">
    <property type="entry name" value="PEPTIDASE-RELATED"/>
    <property type="match status" value="1"/>
</dbReference>
<dbReference type="InterPro" id="IPR011055">
    <property type="entry name" value="Dup_hybrid_motif"/>
</dbReference>